<dbReference type="InterPro" id="IPR004072">
    <property type="entry name" value="Vmron_rcpt_1"/>
</dbReference>
<evidence type="ECO:0000256" key="1">
    <source>
        <dbReference type="ARBA" id="ARBA00004651"/>
    </source>
</evidence>
<protein>
    <recommendedName>
        <fullName evidence="11">Vomeronasal type-1 receptor</fullName>
    </recommendedName>
</protein>
<keyword evidence="13" id="KW-1185">Reference proteome</keyword>
<reference evidence="12" key="1">
    <citation type="submission" date="2021-06" db="EMBL/GenBank/DDBJ databases">
        <authorList>
            <consortium name="Wellcome Sanger Institute Data Sharing"/>
        </authorList>
    </citation>
    <scope>NUCLEOTIDE SEQUENCE [LARGE SCALE GENOMIC DNA]</scope>
</reference>
<evidence type="ECO:0000256" key="6">
    <source>
        <dbReference type="ARBA" id="ARBA00022989"/>
    </source>
</evidence>
<keyword evidence="3 11" id="KW-1003">Cell membrane</keyword>
<keyword evidence="7 11" id="KW-0297">G-protein coupled receptor</keyword>
<keyword evidence="9 11" id="KW-0675">Receptor</keyword>
<evidence type="ECO:0000256" key="3">
    <source>
        <dbReference type="ARBA" id="ARBA00022475"/>
    </source>
</evidence>
<evidence type="ECO:0000256" key="5">
    <source>
        <dbReference type="ARBA" id="ARBA00022692"/>
    </source>
</evidence>
<feature type="transmembrane region" description="Helical" evidence="11">
    <location>
        <begin position="12"/>
        <end position="32"/>
    </location>
</feature>
<feature type="transmembrane region" description="Helical" evidence="11">
    <location>
        <begin position="129"/>
        <end position="153"/>
    </location>
</feature>
<sequence>ILSQDYDAAGFIFLDTVGIPGNLTILLFFARLSYFQGKLQTSDVIITHLASFNLVVVLLRGIPQALTAVGYRNLFNDNGCKAVIYIYRICRAMSICVTCLLSCYQCVLVGPSTGKWLLLKKRLPQSVPYIVLFLCALNCIVCTATAQYTFAYFNSTIPEFTLNLEFCIVTYPSYIFYLGNGVLYILRDLCFVILMAFAAGYIISLLYHHGKQMKSMQTSDRNQKKTADASKAVLDNIVWIYTLCVSRVHPAVSDTRVFLASCYSAFSPILIIATNKRFAITLSCTQFSKLLRKLKKTNVLLYTLSI</sequence>
<organism evidence="12 13">
    <name type="scientific">Erpetoichthys calabaricus</name>
    <name type="common">Rope fish</name>
    <name type="synonym">Calamoichthys calabaricus</name>
    <dbReference type="NCBI Taxonomy" id="27687"/>
    <lineage>
        <taxon>Eukaryota</taxon>
        <taxon>Metazoa</taxon>
        <taxon>Chordata</taxon>
        <taxon>Craniata</taxon>
        <taxon>Vertebrata</taxon>
        <taxon>Euteleostomi</taxon>
        <taxon>Actinopterygii</taxon>
        <taxon>Polypteriformes</taxon>
        <taxon>Polypteridae</taxon>
        <taxon>Erpetoichthys</taxon>
    </lineage>
</organism>
<feature type="transmembrane region" description="Helical" evidence="11">
    <location>
        <begin position="82"/>
        <end position="108"/>
    </location>
</feature>
<dbReference type="SUPFAM" id="SSF81321">
    <property type="entry name" value="Family A G protein-coupled receptor-like"/>
    <property type="match status" value="1"/>
</dbReference>
<evidence type="ECO:0000256" key="2">
    <source>
        <dbReference type="ARBA" id="ARBA00010663"/>
    </source>
</evidence>
<feature type="transmembrane region" description="Helical" evidence="11">
    <location>
        <begin position="184"/>
        <end position="207"/>
    </location>
</feature>
<evidence type="ECO:0000256" key="8">
    <source>
        <dbReference type="ARBA" id="ARBA00023136"/>
    </source>
</evidence>
<dbReference type="GO" id="GO:0019236">
    <property type="term" value="P:response to pheromone"/>
    <property type="evidence" value="ECO:0007669"/>
    <property type="project" value="UniProtKB-KW"/>
</dbReference>
<dbReference type="Ensembl" id="ENSECRT00000022339.1">
    <property type="protein sequence ID" value="ENSECRP00000021868.1"/>
    <property type="gene ID" value="ENSECRG00000014772.1"/>
</dbReference>
<keyword evidence="5 11" id="KW-0812">Transmembrane</keyword>
<dbReference type="Proteomes" id="UP000694620">
    <property type="component" value="Chromosome 3"/>
</dbReference>
<comment type="subcellular location">
    <subcellularLocation>
        <location evidence="1 11">Cell membrane</location>
        <topology evidence="1 11">Multi-pass membrane protein</topology>
    </subcellularLocation>
</comment>
<reference evidence="12" key="3">
    <citation type="submission" date="2025-09" db="UniProtKB">
        <authorList>
            <consortium name="Ensembl"/>
        </authorList>
    </citation>
    <scope>IDENTIFICATION</scope>
</reference>
<dbReference type="AlphaFoldDB" id="A0A8C4SS40"/>
<evidence type="ECO:0000256" key="10">
    <source>
        <dbReference type="ARBA" id="ARBA00023224"/>
    </source>
</evidence>
<evidence type="ECO:0000256" key="4">
    <source>
        <dbReference type="ARBA" id="ARBA00022507"/>
    </source>
</evidence>
<accession>A0A8C4SS40</accession>
<evidence type="ECO:0000313" key="13">
    <source>
        <dbReference type="Proteomes" id="UP000694620"/>
    </source>
</evidence>
<keyword evidence="8 11" id="KW-0472">Membrane</keyword>
<evidence type="ECO:0000256" key="11">
    <source>
        <dbReference type="RuleBase" id="RU364061"/>
    </source>
</evidence>
<comment type="similarity">
    <text evidence="2 11">Belongs to the G-protein coupled receptor 1 family.</text>
</comment>
<evidence type="ECO:0000256" key="7">
    <source>
        <dbReference type="ARBA" id="ARBA00023040"/>
    </source>
</evidence>
<dbReference type="Gene3D" id="1.20.1070.10">
    <property type="entry name" value="Rhodopsin 7-helix transmembrane proteins"/>
    <property type="match status" value="1"/>
</dbReference>
<evidence type="ECO:0000313" key="12">
    <source>
        <dbReference type="Ensembl" id="ENSECRP00000021868.1"/>
    </source>
</evidence>
<keyword evidence="10 11" id="KW-0807">Transducer</keyword>
<dbReference type="GO" id="GO:0005886">
    <property type="term" value="C:plasma membrane"/>
    <property type="evidence" value="ECO:0007669"/>
    <property type="project" value="UniProtKB-SubCell"/>
</dbReference>
<evidence type="ECO:0000256" key="9">
    <source>
        <dbReference type="ARBA" id="ARBA00023170"/>
    </source>
</evidence>
<reference evidence="12" key="2">
    <citation type="submission" date="2025-08" db="UniProtKB">
        <authorList>
            <consortium name="Ensembl"/>
        </authorList>
    </citation>
    <scope>IDENTIFICATION</scope>
</reference>
<keyword evidence="4 11" id="KW-0589">Pheromone response</keyword>
<feature type="transmembrane region" description="Helical" evidence="11">
    <location>
        <begin position="44"/>
        <end position="62"/>
    </location>
</feature>
<keyword evidence="6 11" id="KW-1133">Transmembrane helix</keyword>
<dbReference type="GO" id="GO:0016503">
    <property type="term" value="F:pheromone receptor activity"/>
    <property type="evidence" value="ECO:0007669"/>
    <property type="project" value="InterPro"/>
</dbReference>
<dbReference type="Pfam" id="PF03402">
    <property type="entry name" value="V1R"/>
    <property type="match status" value="1"/>
</dbReference>
<proteinExistence type="inferred from homology"/>
<name>A0A8C4SS40_ERPCA</name>
<dbReference type="PANTHER" id="PTHR24062">
    <property type="entry name" value="VOMERONASAL TYPE-1 RECEPTOR"/>
    <property type="match status" value="1"/>
</dbReference>
<dbReference type="GeneTree" id="ENSGT01030000234553"/>